<comment type="caution">
    <text evidence="2">The sequence shown here is derived from an EMBL/GenBank/DDBJ whole genome shotgun (WGS) entry which is preliminary data.</text>
</comment>
<feature type="region of interest" description="Disordered" evidence="1">
    <location>
        <begin position="5680"/>
        <end position="5758"/>
    </location>
</feature>
<proteinExistence type="predicted"/>
<dbReference type="STRING" id="104452.A0A0L7LVD9"/>
<feature type="region of interest" description="Disordered" evidence="1">
    <location>
        <begin position="4581"/>
        <end position="4601"/>
    </location>
</feature>
<feature type="compositionally biased region" description="Basic residues" evidence="1">
    <location>
        <begin position="229"/>
        <end position="239"/>
    </location>
</feature>
<feature type="region of interest" description="Disordered" evidence="1">
    <location>
        <begin position="148"/>
        <end position="247"/>
    </location>
</feature>
<feature type="region of interest" description="Disordered" evidence="1">
    <location>
        <begin position="4367"/>
        <end position="4398"/>
    </location>
</feature>
<feature type="compositionally biased region" description="Polar residues" evidence="1">
    <location>
        <begin position="669"/>
        <end position="690"/>
    </location>
</feature>
<evidence type="ECO:0000256" key="1">
    <source>
        <dbReference type="SAM" id="MobiDB-lite"/>
    </source>
</evidence>
<protein>
    <submittedName>
        <fullName evidence="2">Uncharacterized protein</fullName>
    </submittedName>
</protein>
<feature type="region of interest" description="Disordered" evidence="1">
    <location>
        <begin position="2818"/>
        <end position="2864"/>
    </location>
</feature>
<feature type="compositionally biased region" description="Polar residues" evidence="1">
    <location>
        <begin position="1619"/>
        <end position="1630"/>
    </location>
</feature>
<feature type="region of interest" description="Disordered" evidence="1">
    <location>
        <begin position="4858"/>
        <end position="4908"/>
    </location>
</feature>
<feature type="compositionally biased region" description="Basic and acidic residues" evidence="1">
    <location>
        <begin position="2828"/>
        <end position="2845"/>
    </location>
</feature>
<feature type="compositionally biased region" description="Low complexity" evidence="1">
    <location>
        <begin position="4696"/>
        <end position="4720"/>
    </location>
</feature>
<feature type="region of interest" description="Disordered" evidence="1">
    <location>
        <begin position="1610"/>
        <end position="1630"/>
    </location>
</feature>
<feature type="compositionally biased region" description="Basic residues" evidence="1">
    <location>
        <begin position="4873"/>
        <end position="4882"/>
    </location>
</feature>
<feature type="compositionally biased region" description="Polar residues" evidence="1">
    <location>
        <begin position="1572"/>
        <end position="1586"/>
    </location>
</feature>
<gene>
    <name evidence="2" type="ORF">OBRU01_00308</name>
</gene>
<feature type="compositionally biased region" description="Polar residues" evidence="1">
    <location>
        <begin position="989"/>
        <end position="1001"/>
    </location>
</feature>
<feature type="compositionally biased region" description="Basic and acidic residues" evidence="1">
    <location>
        <begin position="5179"/>
        <end position="5192"/>
    </location>
</feature>
<feature type="compositionally biased region" description="Polar residues" evidence="1">
    <location>
        <begin position="372"/>
        <end position="384"/>
    </location>
</feature>
<feature type="compositionally biased region" description="Polar residues" evidence="1">
    <location>
        <begin position="2846"/>
        <end position="2861"/>
    </location>
</feature>
<feature type="compositionally biased region" description="Basic and acidic residues" evidence="1">
    <location>
        <begin position="865"/>
        <end position="875"/>
    </location>
</feature>
<feature type="region of interest" description="Disordered" evidence="1">
    <location>
        <begin position="4685"/>
        <end position="4739"/>
    </location>
</feature>
<feature type="region of interest" description="Disordered" evidence="1">
    <location>
        <begin position="5150"/>
        <end position="5207"/>
    </location>
</feature>
<feature type="compositionally biased region" description="Low complexity" evidence="1">
    <location>
        <begin position="967"/>
        <end position="978"/>
    </location>
</feature>
<feature type="compositionally biased region" description="Basic and acidic residues" evidence="1">
    <location>
        <begin position="171"/>
        <end position="209"/>
    </location>
</feature>
<feature type="region of interest" description="Disordered" evidence="1">
    <location>
        <begin position="1755"/>
        <end position="1790"/>
    </location>
</feature>
<feature type="compositionally biased region" description="Polar residues" evidence="1">
    <location>
        <begin position="3912"/>
        <end position="3924"/>
    </location>
</feature>
<feature type="compositionally biased region" description="Basic and acidic residues" evidence="1">
    <location>
        <begin position="217"/>
        <end position="228"/>
    </location>
</feature>
<accession>A0A0L7LVD9</accession>
<reference evidence="2 3" key="1">
    <citation type="journal article" date="2015" name="Genome Biol. Evol.">
        <title>The genome of winter moth (Operophtera brumata) provides a genomic perspective on sexual dimorphism and phenology.</title>
        <authorList>
            <person name="Derks M.F."/>
            <person name="Smit S."/>
            <person name="Salis L."/>
            <person name="Schijlen E."/>
            <person name="Bossers A."/>
            <person name="Mateman C."/>
            <person name="Pijl A.S."/>
            <person name="de Ridder D."/>
            <person name="Groenen M.A."/>
            <person name="Visser M.E."/>
            <person name="Megens H.J."/>
        </authorList>
    </citation>
    <scope>NUCLEOTIDE SEQUENCE [LARGE SCALE GENOMIC DNA]</scope>
    <source>
        <strain evidence="2">WM2013NL</strain>
        <tissue evidence="2">Head and thorax</tissue>
    </source>
</reference>
<evidence type="ECO:0000313" key="2">
    <source>
        <dbReference type="EMBL" id="KOB79432.1"/>
    </source>
</evidence>
<feature type="region of interest" description="Disordered" evidence="1">
    <location>
        <begin position="4924"/>
        <end position="4987"/>
    </location>
</feature>
<feature type="compositionally biased region" description="Polar residues" evidence="1">
    <location>
        <begin position="5150"/>
        <end position="5162"/>
    </location>
</feature>
<name>A0A0L7LVD9_OPEBR</name>
<feature type="region of interest" description="Disordered" evidence="1">
    <location>
        <begin position="3899"/>
        <end position="3924"/>
    </location>
</feature>
<feature type="compositionally biased region" description="Polar residues" evidence="1">
    <location>
        <begin position="1544"/>
        <end position="1562"/>
    </location>
</feature>
<feature type="region of interest" description="Disordered" evidence="1">
    <location>
        <begin position="338"/>
        <end position="384"/>
    </location>
</feature>
<feature type="region of interest" description="Disordered" evidence="1">
    <location>
        <begin position="612"/>
        <end position="638"/>
    </location>
</feature>
<feature type="region of interest" description="Disordered" evidence="1">
    <location>
        <begin position="1375"/>
        <end position="1398"/>
    </location>
</feature>
<feature type="region of interest" description="Disordered" evidence="1">
    <location>
        <begin position="1538"/>
        <end position="1587"/>
    </location>
</feature>
<feature type="region of interest" description="Disordered" evidence="1">
    <location>
        <begin position="4761"/>
        <end position="4798"/>
    </location>
</feature>
<feature type="region of interest" description="Disordered" evidence="1">
    <location>
        <begin position="967"/>
        <end position="1002"/>
    </location>
</feature>
<feature type="region of interest" description="Disordered" evidence="1">
    <location>
        <begin position="845"/>
        <end position="891"/>
    </location>
</feature>
<feature type="compositionally biased region" description="Polar residues" evidence="1">
    <location>
        <begin position="351"/>
        <end position="363"/>
    </location>
</feature>
<feature type="compositionally biased region" description="Polar residues" evidence="1">
    <location>
        <begin position="4104"/>
        <end position="4163"/>
    </location>
</feature>
<feature type="region of interest" description="Disordered" evidence="1">
    <location>
        <begin position="4101"/>
        <end position="4168"/>
    </location>
</feature>
<sequence length="5758" mass="641194">MKARQNQANVLSTAILNEGEALGLSPELCQDITVLLSGPRVKTLSWDMDSKVLGRPNALQNCRAYLERTHGGTKAVTTELKYLNLNPADFQYLPEEDEDENNIYYGIEKGYEHLVEHEPQDIWEEAYEDFDKANTNYSSDELHFIQAQRKKKNKKAVSNSDEDDPLSFMAETKRKEKKERPHSKERSKEKKKVIDPLKKVPGESKESGEIKIPGDPLEIKEGSQEKNKDKPKRVRKKKEKVTNPSEGSLAGLIGLKVAKTKKKSAKKIPHLTDSICADSQGISSIKSNSEDNVLYDGLFSMDEMKSRGSQSSDSMGLHEFPMPNERVGIIKTQTVFNRPQRPASVSGIRIASQSPNKSHSYMSYSPAPYKSPTPSDYSRNNSSTLAKQEVKSSISKLLEFRRLNVLEAGKKPNAIMRPEGSIAIDNNISPKAVTIPEIPKSYISKQQSEKLTELKQKVDDIMKHRKNTDSAIPSPVIQYASKNFTNPGRPSDSYYDVPCQYNKHQMDRMTPSSSSNRCFSTPPPSDRFLDSVNLISIYDKNEPSYSRNYFPGKTSPYSDVSQDRQSNCDMSDINYQEYLHELRKKNTFNQYAEKTEPKKAMKPINRVTPVVPNMKSEHKPQHGGKQMPQKKPDGSLNTFSRLSYYKNKQTDMRNKTQDMPPQNLPHTVGSLQSQRSDKQISPSNDVQTMTGKYEKPQTKTRDHPMLTNMLQSNSSRPQNQQKPVLPQQTILSEKDQNDLLLLLRQQSSLNKPHNSPSMASCCKPTPITQNSALASCSIMITSTTDTIYNSHPSVMPSNPNLMHNSHPSVMPSNPNLMPLNHQIGKPIETNKTVNESKMINVLSTSIIKPADSKNGPKPVNTKKPTGQEKSKKTEGKGQMQIAAKPVPSAHKTPEEWENVMNAILKQKTPCRGPNALDMTLNKSSFEKAFEESLRKPPALFMSPNSCSAQKNISIIEYNHQNFVKNTESMATSSSTSETIKNKEKKSRSLLKNTKPPSQPTMKSKLKISANTANMIEKLKEKNKVEATIEKLMQQNHIEINIKNANITQIDILEKALKQSNIETPKLVTQQRNVTPTIDVQQSSFEVPKKVVKQNPVVIPKKDVKQVVEPKKEANQGVEILKKIHPEVQMKQFTHAGPKQDDPFISGIPNSDYDLLDELIDDDLRKEIGELSSDEESYNVAAQGCLKDNKTDKKTASFVYNNPLNDIVTKHPLNDVAKAPPVISARPSFARKSNQHRPNKKEPTLTKMSPARPALHKPVMCLNATNVKNVTTHIVSKPTQTCTYNANVLHNSQITVEPNIYVPRPVPVQNVVLLPSDLMYEGYSTVQTHVQAVKNIATNSYMTVNNAPCVNQTNQFTAPLVNSLIIASAVSHVPSDTTVQSKPVTKVTQSRNSSANSELLQPTNSAIAQGNIVVDDNKLDAKASSSKSNHVIQNDVQKKLETKADLNISKSGERKVLKEVQEKHADDNNDYTKRTQKVSAKDLNTQADQERVRKKRMDILNRKICHFSGIQTIALSYSPLQLSIQKVKKDVDAVDKKVTEEEDLPTNQNGLQELNNEVQSPATPDSYKENKNETSQVRRILLRSSNKPKNKIITPTMASKQSLDKKLKGPPAVYLDTPNKIPSKNDQINTETNNKKKPVLKIIRNKSVTTSKDTKNKETKTKGTRTLKVPKNNKLNNISSTIENPAPNQDFDIEAELLGSTIPKMIPTDLDSSNPTEVGSAKTKDEDIFVTYMLSAKKYADSLPIQVDELQQGKDLTDTKTTKSSELLDSLKPSIPDKEEPESLPIKEGQLQQGKYLTVNKTTKYSGDSFKATIFEKEKAESLPTLEDELEHGKDLTVNKTTKTSKQLESFRTTKESSEITEIDSNTYKTEQSIKTNDHLVKTTDASILAEDISGETSVTIKEKYENINDKVVAETIDKVNEFLYESTKSNENNDVMISNQVNGQDSNIISKELSPIESVESIKSYENNNVMISNPVNGPDTNTISKELSTIKNINFVVDNAPKIPSPDQKAKLQQSKSINDSIVIEHLHTGDNNDPLKKSFRITMGNRKTYVGTISGSVNIETILDDPYVKSQLMSQFEQPKKLYSLKLNVNKNASNGIKIFPTRKIQQEITPLETVSLLSDDEEEDSLQVLETEYGNYKINSIDHGIFTKHQNKFKLKSFVPVIKLSLEEENAIKRRSETNLKDDASLNINNINEECVIIVDDDTINLENPSGLVCCDKLEDINILSAIPSKYVKGIFSDIENILAPLNKKPQGEPVVLIDDSSNDSLDLNQKPKPIEKIDELKNMLLKDLGVVHNISKSTDDVQVTWASEAIDLTNDPAMEPTDYCSFEAQIDNKEDYQKIMNRKYFVKLVRCDYMVNQPKSELIEVEDYKSDESDVAIPAPVSRSGSFSILEDFPVVDDNDKISEYGLERSSPVMEVYDIITSLEGKLPTNRSIHKMSVDSLKCDSEWMNTKKTEHLHCLSDLRLKRDMSSQSLGVPKLATLILTFIQKGDLVNKYNSLTRLHSSPKPIKRKSSKPSLFPIAKIPKLEKIPDKPHSRSVHDTLSYPTEAKVADVCNTLVTAATPTYCETLSYPTEAEIDVNNTIVTAISQSSVVDEYANDVTVSGDLGMETSQSETPSFKASEYLIDKFSSPEKVLDDYGLNKYANLECNIGLVTLKKDKLYCSNVTKDVVKQIVDSKSSSDAVERLIYSDIDDEGFLTKSYATVHSEIQAENISESEEVIGDVFLVPKICEGTFEKYVGENQSMDQLEVLITSTGCEKTDLGINIEIQKTDEPVDTTFTDKTNSKQATDSFETQMDDKHYFPDKFVNESINVQEPEDTESSKMTNEEEHSDITTAKLEKESTNSIPVENNSVQLQNDPKNKSTDTFFDALNEMFGDSGPMDINNVVVTKHEPKKALCISNEQNESCIAKNNEQKETCDLVIEKSIESRDIESAKMSKLEVRIINTTMKLDENSAQEVKQPDKDTTTKKENHAINNTTHLPQTTDEIDVALKKMFGKPKDTNFIDVSENVVIESCEYISTNNICTMWNDENLVLSAADDYNDDARNTLREELSPMEDYDGEILVVDLPNDEKNNIKTIPTLDCTHHVKESVENKVEQNLKPGFKKAIDVAVAAKGIEIESDISAEKCDSSMNITINNEDGASSKLSSQNTIGNAEDLKQQHILDNTNLVLDASLNVKLSDQDNEIKMFEDNTKQTMGTQDMKEIEENSGGIDNKRKYILDANLESDVCLKLETDDQYVEIKQKLHHDNIVHTLDTHDMKEIEKNNVVDNLNQKDILDKAHLEQDCSLKLETADEEIKIEDEIESTFANYCINIDYEKRVSNEFNDKNLILDASLNVEISDQDNVFKILDTIKTMDTLDLKEIQENVIDNLKRKDILDANFESEVSLKQTADQDIEIKKELLRDNIVPTLDAHDSKEIEKNNVVDNLQRKHILNKGNLESDGILKVETHDEELKIEDEIESTENTNIEKRVSNELNAQNNLDKYLVLTRKEVPVVGIENKDPDFETRYAFSMLNDVPGTYEINSQTNESKESTSNYCENEIIENTKLVVPKHTYAYTSNSLYNEMVRRSSRNIKRKKDMSDIKTTVKKYRKGKNIDYPKISAAAIADLAYAKEYKRIIDYCSTIKFSYARPFHIESIDVGDMLKAWPIQNCHSVEVKDSNNVEELLYTDAEDTENAMAITDPLIQTLNEEIVNGDNVNNYNSIDINETNFKMGFGEMSGRVIKKIETGITKLSAATLSDVKQYQPFSIPDESKVNPNLAHEIETQRVKFSHFMNLINVKEKLQSVFKKTAVELTKEFLKDKKYAMNESQLEFPFGLTSTEFMEVPSIESIVNVVQGQLPVSASAQNPVTCDPRVTHVSDASPSQCSDNSPGEDSVAIMATEYTELTTANITLPSVQEYGQPHQSPHSHEQNSPGTDNDINESTPSLSIVKIELVEEETSQENQENEVLGNDFSPLPHNNVEYSFEDTSNNMFNTSANADHTSTNTDNTSNNNMFNKTTNLDNTFTNVFNNSTNMDNAYMDNTPSSMESTYTNMDKASISMYSTSSNLGNSTTEVDNTANMDDASPNISLVTKTNVNNTATNIDNASGSMDSNYTNVYAPMGSDSSDISNTPTNVGNTAPNMDSSPINLGNRQDPQPQDLSMGNSSQESKICNTFEGNSQENGKSKSDQIAHAMNAAGISSETVITSGADELVNLMTQGAQVTANNFSKSTPINVMTLQHALAQVLPPPLNQTSTSENQIPNNPVTQQVLHIVQGTNAQTVINKPNGTHLLHILQNKSNPVANGLSLVDTGLQQGGNQLIHIVNNGNQNNAQFLKRVNLLTNLTNAQGSNEQKMIQFVCKSADGKSIQLNAGHQRSMVLRLHPTSVQTAPKPTDPQDLRASTSAVNSENSPDPNQEIKSRSVYEENYAQFIQNSAPTSGSSATICQEKATSLPKFNQVFGKQSYQENQNEINQNGLQENTECAPEENNAHLEQPADVNNPPLLVRNAPPETTQAQPNPVQQIKQTISPMNIHTTMHGGVIYTRQIPVNIGGGQTINLITVPSTELTDDLPQKQQTGGAFVNQEGEQSSIIKLVPHHTPNVSAEENKVQASSNETNHTPQPQPVLTQMRIKLPMLSKGPHLVPGARLVRPSFFQIQRNVIGGTNQPVYQQLVLTTAPSLGQSIRLPAQQPHSSQSPQAQPILVQTAQHPQPSPHIPVQQVQHAPSSQHAQSAKQAHSAPQTPQPQSVQPDHTKPINEPDSELSTLTLEQLREFDMVLEQVKERSVQPTPSTTPSTPVLPKPAPADSTDGPALATTSVSESTQQVIYSVEKQPTNVVSYVNRKSTITSATTSFVRSPDSSGIVETPSSSTQVQITHTVTSKSTTADGGSAVVAHSKKKKKKKSSSSTTAIASLGSPTKTNSLKPQEDEQTTQRILYILAEYKEQVENSPDKNKPAPRRRNQFPPTTGSKRKRSHCSSRASCRREGVEMSPIHGENGENGEDSLITLGSEDSSCGTTFSECTDCQESHSPEESPTKVVRRLTFEQETTTQITQTRTIPQRNVIVGDGQTITVARTTTATTAKPTTTVLMPANYLVPVSMIKGGQQIAIMTNRGPKILVGAGETNAGALLFQRLIGPGLKPVLTRPGVRHIRLPATALHNLQTFNIQTTPVTQVQPPDNTAQEASTPAPPDLVDTRAMSSPWHDREARDKPERGPSPDCTEPWNLPSSSIADDYGYEEIVRTDNMERTVLDAIPDRYSPDMEAQRIFDKMFDVDSKKSMYDSPRCGYDIDTSDGDDKPYPQKSLSEECEDLGVDSPSASDLFPEADILFGAPSPAHEQTIDQCNTHLDDQIATDQLLTHETRHEELDLNLDDVGEIVTVGEDGVATIPSINAEEFAKSHPNTTFHTEPEDGEITIAQPPFTIAQGIKARHITFHANRGQGTVMMAPQTTVISQATVSSNEPSNTVKFTDIDNMINSMPCPQPPSIPSVLKEPGMSTRPLPKFDGLKDPSIAAPRPLSKFDSLLTDSKVHHLSSNNSARQIVQGTQVIRRLRYDEKINTKSNTRFHFEEPRRSSVSDEVKMRNDRAIVESMGDNASSPGNPELFWDSTTTERHERRFHFSESEKVTKSPFDELLNDSSAYGPHTRLDSVIKAARPERTYERTSFEGISVSGSDESRPLRTYPPKRAHNQHTQDMERHFTLKTTTTTTHHHELDRSMTTKTTHHHDLDRTSKKTMPRCQESEGRRRTGRGLVKRGCSCCNGSSAPPKKRARPKKPPTDFTPNS</sequence>
<feature type="compositionally biased region" description="Polar residues" evidence="1">
    <location>
        <begin position="4380"/>
        <end position="4394"/>
    </location>
</feature>
<feature type="region of interest" description="Disordered" evidence="1">
    <location>
        <begin position="652"/>
        <end position="702"/>
    </location>
</feature>
<feature type="compositionally biased region" description="Basic and acidic residues" evidence="1">
    <location>
        <begin position="692"/>
        <end position="702"/>
    </location>
</feature>
<organism evidence="2 3">
    <name type="scientific">Operophtera brumata</name>
    <name type="common">Winter moth</name>
    <name type="synonym">Phalaena brumata</name>
    <dbReference type="NCBI Taxonomy" id="104452"/>
    <lineage>
        <taxon>Eukaryota</taxon>
        <taxon>Metazoa</taxon>
        <taxon>Ecdysozoa</taxon>
        <taxon>Arthropoda</taxon>
        <taxon>Hexapoda</taxon>
        <taxon>Insecta</taxon>
        <taxon>Pterygota</taxon>
        <taxon>Neoptera</taxon>
        <taxon>Endopterygota</taxon>
        <taxon>Lepidoptera</taxon>
        <taxon>Glossata</taxon>
        <taxon>Ditrysia</taxon>
        <taxon>Geometroidea</taxon>
        <taxon>Geometridae</taxon>
        <taxon>Larentiinae</taxon>
        <taxon>Operophtera</taxon>
    </lineage>
</organism>
<dbReference type="Proteomes" id="UP000037510">
    <property type="component" value="Unassembled WGS sequence"/>
</dbReference>
<feature type="region of interest" description="Disordered" evidence="1">
    <location>
        <begin position="5643"/>
        <end position="5667"/>
    </location>
</feature>
<feature type="compositionally biased region" description="Polar residues" evidence="1">
    <location>
        <begin position="4886"/>
        <end position="4902"/>
    </location>
</feature>
<evidence type="ECO:0000313" key="3">
    <source>
        <dbReference type="Proteomes" id="UP000037510"/>
    </source>
</evidence>
<dbReference type="EMBL" id="JTDY01000013">
    <property type="protein sequence ID" value="KOB79432.1"/>
    <property type="molecule type" value="Genomic_DNA"/>
</dbReference>
<keyword evidence="3" id="KW-1185">Reference proteome</keyword>